<keyword evidence="2 3" id="KW-0186">Copper</keyword>
<feature type="binding site" evidence="3">
    <location>
        <position position="155"/>
    </location>
    <ligand>
        <name>Cu cation</name>
        <dbReference type="ChEBI" id="CHEBI:23378"/>
    </ligand>
</feature>
<keyword evidence="4" id="KW-1015">Disulfide bond</keyword>
<dbReference type="SUPFAM" id="SSF52833">
    <property type="entry name" value="Thioredoxin-like"/>
    <property type="match status" value="1"/>
</dbReference>
<dbReference type="Proteomes" id="UP000012062">
    <property type="component" value="Unassembled WGS sequence"/>
</dbReference>
<dbReference type="FunFam" id="3.40.30.10:FF:000013">
    <property type="entry name" value="Blast:Protein SCO1 homolog, mitochondrial"/>
    <property type="match status" value="1"/>
</dbReference>
<dbReference type="EMBL" id="CAUM01000133">
    <property type="protein sequence ID" value="CCV07762.1"/>
    <property type="molecule type" value="Genomic_DNA"/>
</dbReference>
<dbReference type="Gene3D" id="3.40.30.10">
    <property type="entry name" value="Glutaredoxin"/>
    <property type="match status" value="1"/>
</dbReference>
<comment type="similarity">
    <text evidence="1">Belongs to the SCO1/2 family.</text>
</comment>
<evidence type="ECO:0000256" key="2">
    <source>
        <dbReference type="ARBA" id="ARBA00023008"/>
    </source>
</evidence>
<dbReference type="CDD" id="cd02968">
    <property type="entry name" value="SCO"/>
    <property type="match status" value="1"/>
</dbReference>
<keyword evidence="3" id="KW-0479">Metal-binding</keyword>
<protein>
    <submittedName>
        <fullName evidence="5">Electron transport protein SCO1/SenC</fullName>
    </submittedName>
</protein>
<accession>M5EU65</accession>
<dbReference type="eggNOG" id="COG1999">
    <property type="taxonomic scope" value="Bacteria"/>
</dbReference>
<evidence type="ECO:0000256" key="4">
    <source>
        <dbReference type="PIRSR" id="PIRSR603782-2"/>
    </source>
</evidence>
<keyword evidence="6" id="KW-1185">Reference proteome</keyword>
<gene>
    <name evidence="5" type="ORF">MESS2_640018</name>
</gene>
<dbReference type="PANTHER" id="PTHR12151:SF25">
    <property type="entry name" value="LINALOOL DEHYDRATASE_ISOMERASE DOMAIN-CONTAINING PROTEIN"/>
    <property type="match status" value="1"/>
</dbReference>
<proteinExistence type="inferred from homology"/>
<dbReference type="RefSeq" id="WP_008876640.1">
    <property type="nucleotide sequence ID" value="NZ_CAUM01000133.1"/>
</dbReference>
<comment type="caution">
    <text evidence="5">The sequence shown here is derived from an EMBL/GenBank/DDBJ whole genome shotgun (WGS) entry which is preliminary data.</text>
</comment>
<evidence type="ECO:0000313" key="5">
    <source>
        <dbReference type="EMBL" id="CCV07762.1"/>
    </source>
</evidence>
<dbReference type="InterPro" id="IPR036249">
    <property type="entry name" value="Thioredoxin-like_sf"/>
</dbReference>
<organism evidence="5 6">
    <name type="scientific">Mesorhizobium metallidurans STM 2683</name>
    <dbReference type="NCBI Taxonomy" id="1297569"/>
    <lineage>
        <taxon>Bacteria</taxon>
        <taxon>Pseudomonadati</taxon>
        <taxon>Pseudomonadota</taxon>
        <taxon>Alphaproteobacteria</taxon>
        <taxon>Hyphomicrobiales</taxon>
        <taxon>Phyllobacteriaceae</taxon>
        <taxon>Mesorhizobium</taxon>
    </lineage>
</organism>
<evidence type="ECO:0000313" key="6">
    <source>
        <dbReference type="Proteomes" id="UP000012062"/>
    </source>
</evidence>
<evidence type="ECO:0000256" key="3">
    <source>
        <dbReference type="PIRSR" id="PIRSR603782-1"/>
    </source>
</evidence>
<dbReference type="PANTHER" id="PTHR12151">
    <property type="entry name" value="ELECTRON TRANSPORT PROTIN SCO1/SENC FAMILY MEMBER"/>
    <property type="match status" value="1"/>
</dbReference>
<dbReference type="STRING" id="1297569.MESS2_640018"/>
<dbReference type="Pfam" id="PF02630">
    <property type="entry name" value="SCO1-SenC"/>
    <property type="match status" value="1"/>
</dbReference>
<sequence>MMRSILVGILVLMAAGIGWLTFDWYRGLYGGEPYGAAFTLVDQKGAPITEAAFRGRPSVVFFGFTRCPDVCPTTLFELAGWLKTMGDSGKDLRAYFVTVDPERDTPEIMNTYVSNFSDRIVGISGDPDKVHAMAKAFGIYSKKVDTGDGDYTMDHTASVLLLNAKGEFAGTIAYGESADTAIAKLKRLAGES</sequence>
<name>M5EU65_9HYPH</name>
<dbReference type="OrthoDB" id="9790194at2"/>
<feature type="binding site" evidence="3">
    <location>
        <position position="67"/>
    </location>
    <ligand>
        <name>Cu cation</name>
        <dbReference type="ChEBI" id="CHEBI:23378"/>
    </ligand>
</feature>
<dbReference type="AlphaFoldDB" id="M5EU65"/>
<feature type="disulfide bond" description="Redox-active" evidence="4">
    <location>
        <begin position="67"/>
        <end position="71"/>
    </location>
</feature>
<dbReference type="GO" id="GO:0046872">
    <property type="term" value="F:metal ion binding"/>
    <property type="evidence" value="ECO:0007669"/>
    <property type="project" value="UniProtKB-KW"/>
</dbReference>
<evidence type="ECO:0000256" key="1">
    <source>
        <dbReference type="ARBA" id="ARBA00010996"/>
    </source>
</evidence>
<dbReference type="InterPro" id="IPR003782">
    <property type="entry name" value="SCO1/SenC"/>
</dbReference>
<feature type="binding site" evidence="3">
    <location>
        <position position="71"/>
    </location>
    <ligand>
        <name>Cu cation</name>
        <dbReference type="ChEBI" id="CHEBI:23378"/>
    </ligand>
</feature>
<reference evidence="5 6" key="1">
    <citation type="submission" date="2013-02" db="EMBL/GenBank/DDBJ databases">
        <authorList>
            <person name="Genoscope - CEA"/>
        </authorList>
    </citation>
    <scope>NUCLEOTIDE SEQUENCE [LARGE SCALE GENOMIC DNA]</scope>
    <source>
        <strain evidence="5 6">STM 2683</strain>
    </source>
</reference>